<dbReference type="SMART" id="SM00664">
    <property type="entry name" value="DoH"/>
    <property type="match status" value="1"/>
</dbReference>
<feature type="transmembrane region" description="Helical" evidence="8">
    <location>
        <begin position="325"/>
        <end position="348"/>
    </location>
</feature>
<evidence type="ECO:0000256" key="8">
    <source>
        <dbReference type="SAM" id="Phobius"/>
    </source>
</evidence>
<evidence type="ECO:0000256" key="1">
    <source>
        <dbReference type="ARBA" id="ARBA00004370"/>
    </source>
</evidence>
<dbReference type="SUPFAM" id="SSF49344">
    <property type="entry name" value="CBD9-like"/>
    <property type="match status" value="1"/>
</dbReference>
<keyword evidence="9" id="KW-0732">Signal</keyword>
<evidence type="ECO:0000313" key="13">
    <source>
        <dbReference type="Proteomes" id="UP000030752"/>
    </source>
</evidence>
<keyword evidence="2" id="KW-0813">Transport</keyword>
<evidence type="ECO:0000313" key="12">
    <source>
        <dbReference type="EMBL" id="ETN37520.1"/>
    </source>
</evidence>
<dbReference type="OrthoDB" id="19261at2759"/>
<feature type="domain" description="DOMON" evidence="10">
    <location>
        <begin position="64"/>
        <end position="154"/>
    </location>
</feature>
<evidence type="ECO:0000256" key="9">
    <source>
        <dbReference type="SAM" id="SignalP"/>
    </source>
</evidence>
<feature type="transmembrane region" description="Helical" evidence="8">
    <location>
        <begin position="251"/>
        <end position="273"/>
    </location>
</feature>
<dbReference type="EMBL" id="KB822723">
    <property type="protein sequence ID" value="ETN37520.1"/>
    <property type="molecule type" value="Genomic_DNA"/>
</dbReference>
<organism evidence="12 13">
    <name type="scientific">Cyphellophora europaea (strain CBS 101466)</name>
    <name type="common">Phialophora europaea</name>
    <dbReference type="NCBI Taxonomy" id="1220924"/>
    <lineage>
        <taxon>Eukaryota</taxon>
        <taxon>Fungi</taxon>
        <taxon>Dikarya</taxon>
        <taxon>Ascomycota</taxon>
        <taxon>Pezizomycotina</taxon>
        <taxon>Eurotiomycetes</taxon>
        <taxon>Chaetothyriomycetidae</taxon>
        <taxon>Chaetothyriales</taxon>
        <taxon>Cyphellophoraceae</taxon>
        <taxon>Cyphellophora</taxon>
    </lineage>
</organism>
<gene>
    <name evidence="12" type="ORF">HMPREF1541_07142</name>
</gene>
<evidence type="ECO:0000256" key="6">
    <source>
        <dbReference type="ARBA" id="ARBA00023136"/>
    </source>
</evidence>
<dbReference type="AlphaFoldDB" id="W2RMH2"/>
<feature type="transmembrane region" description="Helical" evidence="8">
    <location>
        <begin position="293"/>
        <end position="313"/>
    </location>
</feature>
<evidence type="ECO:0000256" key="4">
    <source>
        <dbReference type="ARBA" id="ARBA00022982"/>
    </source>
</evidence>
<accession>W2RMH2</accession>
<keyword evidence="6 8" id="KW-0472">Membrane</keyword>
<keyword evidence="4" id="KW-0249">Electron transport</keyword>
<dbReference type="InterPro" id="IPR005018">
    <property type="entry name" value="DOMON_domain"/>
</dbReference>
<dbReference type="GeneID" id="19974481"/>
<dbReference type="InterPro" id="IPR015920">
    <property type="entry name" value="Cellobiose_DH-like_cyt"/>
</dbReference>
<feature type="transmembrane region" description="Helical" evidence="8">
    <location>
        <begin position="354"/>
        <end position="374"/>
    </location>
</feature>
<comment type="subcellular location">
    <subcellularLocation>
        <location evidence="1">Membrane</location>
    </subcellularLocation>
</comment>
<dbReference type="CDD" id="cd08760">
    <property type="entry name" value="Cyt_b561_FRRS1_like"/>
    <property type="match status" value="1"/>
</dbReference>
<feature type="signal peptide" evidence="9">
    <location>
        <begin position="1"/>
        <end position="24"/>
    </location>
</feature>
<dbReference type="STRING" id="1220924.W2RMH2"/>
<dbReference type="GO" id="GO:0016020">
    <property type="term" value="C:membrane"/>
    <property type="evidence" value="ECO:0007669"/>
    <property type="project" value="UniProtKB-SubCell"/>
</dbReference>
<dbReference type="InParanoid" id="W2RMH2"/>
<keyword evidence="13" id="KW-1185">Reference proteome</keyword>
<dbReference type="Pfam" id="PF03188">
    <property type="entry name" value="Cytochrom_B561"/>
    <property type="match status" value="1"/>
</dbReference>
<dbReference type="VEuPathDB" id="FungiDB:HMPREF1541_07142"/>
<dbReference type="RefSeq" id="XP_008719689.1">
    <property type="nucleotide sequence ID" value="XM_008721467.1"/>
</dbReference>
<dbReference type="HOGENOM" id="CLU_031471_0_0_1"/>
<feature type="region of interest" description="Disordered" evidence="7">
    <location>
        <begin position="181"/>
        <end position="210"/>
    </location>
</feature>
<protein>
    <recommendedName>
        <fullName evidence="14">DOMON domain-containing protein</fullName>
    </recommendedName>
</protein>
<proteinExistence type="predicted"/>
<evidence type="ECO:0000256" key="2">
    <source>
        <dbReference type="ARBA" id="ARBA00022448"/>
    </source>
</evidence>
<dbReference type="Gene3D" id="1.20.120.1770">
    <property type="match status" value="1"/>
</dbReference>
<dbReference type="CDD" id="cd09630">
    <property type="entry name" value="CDH_like_cytochrome"/>
    <property type="match status" value="1"/>
</dbReference>
<dbReference type="Gene3D" id="2.60.40.1210">
    <property type="entry name" value="Cellobiose dehydrogenase, cytochrome domain"/>
    <property type="match status" value="1"/>
</dbReference>
<dbReference type="eggNOG" id="ENOG502SJ74">
    <property type="taxonomic scope" value="Eukaryota"/>
</dbReference>
<reference evidence="12 13" key="1">
    <citation type="submission" date="2013-03" db="EMBL/GenBank/DDBJ databases">
        <title>The Genome Sequence of Phialophora europaea CBS 101466.</title>
        <authorList>
            <consortium name="The Broad Institute Genomics Platform"/>
            <person name="Cuomo C."/>
            <person name="de Hoog S."/>
            <person name="Gorbushina A."/>
            <person name="Walker B."/>
            <person name="Young S.K."/>
            <person name="Zeng Q."/>
            <person name="Gargeya S."/>
            <person name="Fitzgerald M."/>
            <person name="Haas B."/>
            <person name="Abouelleil A."/>
            <person name="Allen A.W."/>
            <person name="Alvarado L."/>
            <person name="Arachchi H.M."/>
            <person name="Berlin A.M."/>
            <person name="Chapman S.B."/>
            <person name="Gainer-Dewar J."/>
            <person name="Goldberg J."/>
            <person name="Griggs A."/>
            <person name="Gujja S."/>
            <person name="Hansen M."/>
            <person name="Howarth C."/>
            <person name="Imamovic A."/>
            <person name="Ireland A."/>
            <person name="Larimer J."/>
            <person name="McCowan C."/>
            <person name="Murphy C."/>
            <person name="Pearson M."/>
            <person name="Poon T.W."/>
            <person name="Priest M."/>
            <person name="Roberts A."/>
            <person name="Saif S."/>
            <person name="Shea T."/>
            <person name="Sisk P."/>
            <person name="Sykes S."/>
            <person name="Wortman J."/>
            <person name="Nusbaum C."/>
            <person name="Birren B."/>
        </authorList>
    </citation>
    <scope>NUCLEOTIDE SEQUENCE [LARGE SCALE GENOMIC DNA]</scope>
    <source>
        <strain evidence="12 13">CBS 101466</strain>
    </source>
</reference>
<dbReference type="InterPro" id="IPR006593">
    <property type="entry name" value="Cyt_b561/ferric_Rdtase_TM"/>
</dbReference>
<dbReference type="PANTHER" id="PTHR47797">
    <property type="entry name" value="DEHYDROGENASE, PUTATIVE (AFU_ORTHOLOGUE AFUA_8G05805)-RELATED"/>
    <property type="match status" value="1"/>
</dbReference>
<evidence type="ECO:0000256" key="7">
    <source>
        <dbReference type="SAM" id="MobiDB-lite"/>
    </source>
</evidence>
<feature type="chain" id="PRO_5004823713" description="DOMON domain-containing protein" evidence="9">
    <location>
        <begin position="25"/>
        <end position="431"/>
    </location>
</feature>
<dbReference type="Proteomes" id="UP000030752">
    <property type="component" value="Unassembled WGS sequence"/>
</dbReference>
<keyword evidence="5 8" id="KW-1133">Transmembrane helix</keyword>
<evidence type="ECO:0008006" key="14">
    <source>
        <dbReference type="Google" id="ProtNLM"/>
    </source>
</evidence>
<dbReference type="Pfam" id="PF16010">
    <property type="entry name" value="CDH-cyt"/>
    <property type="match status" value="1"/>
</dbReference>
<sequence>MGHLPPLFTRLVLLLTTLLSFTSAEPASASQSIGGGLAFAVNVPSNSSDALFLNFRLPARSVSWGAFGFGDGMSGALIFVAYQNEAGNGITVSPRLGTGHVMPEHTTDVTFTDMGSQIANDSFIVRGMCENCRRWSGGNIDTSASAQPMIWGSGRAGSLRSDDLDATIALHQAKGRFSIDMRSAEGEPGVPQFQLEDTRTSNDGPPVGDSGRPRFFDKSAMIIAHAVLMIGAFLILFPAGYAVLRLLDKVLIHAGVQTLAALVVIIATSLGIAASKQQQISPNINAPHQIMGLIALILVVAALVVGAAGHAIYRKTGAPAKFMIVHRILGPFSVGLGLVNAVVGFRFAGHYRPIIGFVILTILIFTGITALILLKRRRAMRKQAMNTPAAMNFREGGYGGGAAPPAYGSPPPGHMPIPLQTYQPSQAPVYR</sequence>
<evidence type="ECO:0000256" key="3">
    <source>
        <dbReference type="ARBA" id="ARBA00022692"/>
    </source>
</evidence>
<feature type="domain" description="Cytochrome b561" evidence="11">
    <location>
        <begin position="224"/>
        <end position="345"/>
    </location>
</feature>
<evidence type="ECO:0000259" key="11">
    <source>
        <dbReference type="SMART" id="SM00665"/>
    </source>
</evidence>
<dbReference type="SMART" id="SM00665">
    <property type="entry name" value="B561"/>
    <property type="match status" value="1"/>
</dbReference>
<evidence type="ECO:0000259" key="10">
    <source>
        <dbReference type="SMART" id="SM00664"/>
    </source>
</evidence>
<feature type="transmembrane region" description="Helical" evidence="8">
    <location>
        <begin position="222"/>
        <end position="244"/>
    </location>
</feature>
<keyword evidence="3 8" id="KW-0812">Transmembrane</keyword>
<dbReference type="PANTHER" id="PTHR47797:SF1">
    <property type="entry name" value="CYTOCHROME B561 DOMAIN-CONTAINING PROTEIN-RELATED"/>
    <property type="match status" value="1"/>
</dbReference>
<name>W2RMH2_CYPE1</name>
<evidence type="ECO:0000256" key="5">
    <source>
        <dbReference type="ARBA" id="ARBA00022989"/>
    </source>
</evidence>